<gene>
    <name evidence="2" type="ORF">RXV94_08000</name>
</gene>
<keyword evidence="3" id="KW-1185">Reference proteome</keyword>
<proteinExistence type="predicted"/>
<dbReference type="RefSeq" id="WP_316662045.1">
    <property type="nucleotide sequence ID" value="NZ_JAWHTF010000003.1"/>
</dbReference>
<dbReference type="SUPFAM" id="SSF82171">
    <property type="entry name" value="DPP6 N-terminal domain-like"/>
    <property type="match status" value="1"/>
</dbReference>
<comment type="caution">
    <text evidence="2">The sequence shown here is derived from an EMBL/GenBank/DDBJ whole genome shotgun (WGS) entry which is preliminary data.</text>
</comment>
<evidence type="ECO:0000313" key="3">
    <source>
        <dbReference type="Proteomes" id="UP001268651"/>
    </source>
</evidence>
<feature type="chain" id="PRO_5046079307" evidence="1">
    <location>
        <begin position="20"/>
        <end position="913"/>
    </location>
</feature>
<dbReference type="NCBIfam" id="TIGR04131">
    <property type="entry name" value="Bac_Flav_CTERM"/>
    <property type="match status" value="1"/>
</dbReference>
<dbReference type="Proteomes" id="UP001268651">
    <property type="component" value="Unassembled WGS sequence"/>
</dbReference>
<dbReference type="EMBL" id="JAWHTF010000003">
    <property type="protein sequence ID" value="MDU8886099.1"/>
    <property type="molecule type" value="Genomic_DNA"/>
</dbReference>
<sequence>MKKIYCLLAILLLNTNLFSQNEASNWYFGYGAGIKFDIALNTAISVDDGQLHTFEGCTSISDALGNLLFYTDGRVVRNRNHNVMVNGTGLLGDASSSQSAIIVPKPGDDTVYYVFTVDNNLNNTNFGLNYSIVDMTLDGGLGAVTDKNINLLPLCTEKLSAVLKDCITKSIWVITMASFNGDAVDSYDTYHAFEVSSAGVNHVSVKSQFTFNDPITDARGYLKLSPDGKKMVSASVQRDALYIYNFDSFTGVVTNQQQLFVNSIHDRPYGVEFSQNSQYLYVNSYNDFRSQGGPNSDDFLNPENHFAALFQYDVTAPNIESSEYKIDERQLYRGALQLGPDGKIYRALSATYEQGLPYLGVINNPNEAGIACNYSHNGINLAPNSSAQGLPPFIQSLFNTQIDIIRNGSETASLALCEGESYTLTGEEIPGAIYTWTVDQNILPENDFDLEITESGHYQLFIEPNNGECVIEGQAFVAFQENPTIHDITFLQCDEDGTEDGHTLFNLKQAGENIVGGLPNMITQFYANSSDAENNMNSINPNSYGNITNPEILYIRVTNALTGCFSLGQVTLDVSLTNSKNTELIACDDDGIEDGIYRFTLNDATISVIDGLPTGLDISYYQTYENALLETSKLGSTYANRIPYSETIYARVENANNCYGISELKLTVQKLPEVDRESLNYYCLNFFPQTITLDPDILTANVNNYTYDWSTGETSYAIQINEPGIYSVNVGNANGCFKEKRIIVEAANIATVESIRIEDATKNNIIRVFVSGEGQYEYALIDNSDNSLYANYQESNTFENIKPGIYTVNIRDVENNCGITQDLVSIIGFPKYFTPNNDGINDTWQVYGVSDIFQPKTIIYIYDRYGKLVKQLSPTSKGWDGNFNGEPLPNNDYWFAVTLQDGRIFKNHFSLKR</sequence>
<accession>A0ABU3U6R3</accession>
<organism evidence="2 3">
    <name type="scientific">Gilvirhabdus luticola</name>
    <dbReference type="NCBI Taxonomy" id="3079858"/>
    <lineage>
        <taxon>Bacteria</taxon>
        <taxon>Pseudomonadati</taxon>
        <taxon>Bacteroidota</taxon>
        <taxon>Flavobacteriia</taxon>
        <taxon>Flavobacteriales</taxon>
        <taxon>Flavobacteriaceae</taxon>
        <taxon>Gilvirhabdus</taxon>
    </lineage>
</organism>
<dbReference type="Gene3D" id="2.130.10.10">
    <property type="entry name" value="YVTN repeat-like/Quinoprotein amine dehydrogenase"/>
    <property type="match status" value="1"/>
</dbReference>
<evidence type="ECO:0000313" key="2">
    <source>
        <dbReference type="EMBL" id="MDU8886099.1"/>
    </source>
</evidence>
<keyword evidence="1" id="KW-0732">Signal</keyword>
<protein>
    <submittedName>
        <fullName evidence="2">T9SS type B sorting domain-containing protein</fullName>
    </submittedName>
</protein>
<reference evidence="2 3" key="1">
    <citation type="submission" date="2023-10" db="EMBL/GenBank/DDBJ databases">
        <title>Marimonas sp. nov. isolated from tidal mud flat.</title>
        <authorList>
            <person name="Jaincy N.J."/>
            <person name="Srinivasan S."/>
            <person name="Lee S.-S."/>
        </authorList>
    </citation>
    <scope>NUCLEOTIDE SEQUENCE [LARGE SCALE GENOMIC DNA]</scope>
    <source>
        <strain evidence="2 3">MJ-SS3</strain>
    </source>
</reference>
<dbReference type="InterPro" id="IPR026341">
    <property type="entry name" value="T9SS_type_B"/>
</dbReference>
<name>A0ABU3U6R3_9FLAO</name>
<dbReference type="InterPro" id="IPR015943">
    <property type="entry name" value="WD40/YVTN_repeat-like_dom_sf"/>
</dbReference>
<evidence type="ECO:0000256" key="1">
    <source>
        <dbReference type="SAM" id="SignalP"/>
    </source>
</evidence>
<dbReference type="Pfam" id="PF13585">
    <property type="entry name" value="CHU_C"/>
    <property type="match status" value="1"/>
</dbReference>
<feature type="signal peptide" evidence="1">
    <location>
        <begin position="1"/>
        <end position="19"/>
    </location>
</feature>